<reference evidence="3" key="1">
    <citation type="submission" date="2022-11" db="UniProtKB">
        <authorList>
            <consortium name="WormBaseParasite"/>
        </authorList>
    </citation>
    <scope>IDENTIFICATION</scope>
</reference>
<organism evidence="2 3">
    <name type="scientific">Plectus sambesii</name>
    <dbReference type="NCBI Taxonomy" id="2011161"/>
    <lineage>
        <taxon>Eukaryota</taxon>
        <taxon>Metazoa</taxon>
        <taxon>Ecdysozoa</taxon>
        <taxon>Nematoda</taxon>
        <taxon>Chromadorea</taxon>
        <taxon>Plectida</taxon>
        <taxon>Plectina</taxon>
        <taxon>Plectoidea</taxon>
        <taxon>Plectidae</taxon>
        <taxon>Plectus</taxon>
    </lineage>
</organism>
<dbReference type="Proteomes" id="UP000887566">
    <property type="component" value="Unplaced"/>
</dbReference>
<dbReference type="WBParaSite" id="PSAMB.scaffold1498size30661.g13486.t1">
    <property type="protein sequence ID" value="PSAMB.scaffold1498size30661.g13486.t1"/>
    <property type="gene ID" value="PSAMB.scaffold1498size30661.g13486"/>
</dbReference>
<name>A0A914V668_9BILA</name>
<proteinExistence type="predicted"/>
<feature type="region of interest" description="Disordered" evidence="1">
    <location>
        <begin position="1"/>
        <end position="60"/>
    </location>
</feature>
<evidence type="ECO:0000313" key="2">
    <source>
        <dbReference type="Proteomes" id="UP000887566"/>
    </source>
</evidence>
<feature type="compositionally biased region" description="Polar residues" evidence="1">
    <location>
        <begin position="38"/>
        <end position="56"/>
    </location>
</feature>
<dbReference type="AlphaFoldDB" id="A0A914V668"/>
<accession>A0A914V668</accession>
<evidence type="ECO:0000313" key="3">
    <source>
        <dbReference type="WBParaSite" id="PSAMB.scaffold1498size30661.g13486.t1"/>
    </source>
</evidence>
<protein>
    <submittedName>
        <fullName evidence="3">Uncharacterized protein</fullName>
    </submittedName>
</protein>
<keyword evidence="2" id="KW-1185">Reference proteome</keyword>
<sequence length="102" mass="11019">MEGCATDCGSATKPQSLWQADKRAPTLHSRRSAPLSALQHQSYYDQKTPRASSAFRSTPIGPTAGTLTGTKFLASSLSLSICNIGRRRRHAGRCSTKRRAAL</sequence>
<evidence type="ECO:0000256" key="1">
    <source>
        <dbReference type="SAM" id="MobiDB-lite"/>
    </source>
</evidence>